<evidence type="ECO:0000259" key="2">
    <source>
        <dbReference type="Pfam" id="PF03749"/>
    </source>
</evidence>
<protein>
    <recommendedName>
        <fullName evidence="1">Sugar fermentation stimulation protein homolog</fullName>
    </recommendedName>
</protein>
<evidence type="ECO:0000313" key="5">
    <source>
        <dbReference type="Proteomes" id="UP000250025"/>
    </source>
</evidence>
<evidence type="ECO:0000256" key="1">
    <source>
        <dbReference type="HAMAP-Rule" id="MF_00095"/>
    </source>
</evidence>
<dbReference type="InterPro" id="IPR041465">
    <property type="entry name" value="SfsA_N"/>
</dbReference>
<name>A0A2Z2H9W5_9GAMM</name>
<dbReference type="HAMAP" id="MF_00095">
    <property type="entry name" value="SfsA"/>
    <property type="match status" value="1"/>
</dbReference>
<dbReference type="Pfam" id="PF03749">
    <property type="entry name" value="SfsA"/>
    <property type="match status" value="1"/>
</dbReference>
<evidence type="ECO:0000313" key="4">
    <source>
        <dbReference type="EMBL" id="ARS52120.1"/>
    </source>
</evidence>
<feature type="domain" description="SfsA N-terminal OB" evidence="3">
    <location>
        <begin position="12"/>
        <end position="73"/>
    </location>
</feature>
<gene>
    <name evidence="1" type="primary">sfsA</name>
    <name evidence="4" type="ORF">B9G99_03810</name>
</gene>
<dbReference type="OrthoDB" id="9802365at2"/>
<dbReference type="PANTHER" id="PTHR30545">
    <property type="entry name" value="SUGAR FERMENTATION STIMULATION PROTEIN A"/>
    <property type="match status" value="1"/>
</dbReference>
<dbReference type="CDD" id="cd22359">
    <property type="entry name" value="SfsA-like_bacterial"/>
    <property type="match status" value="1"/>
</dbReference>
<dbReference type="Gene3D" id="2.40.50.580">
    <property type="match status" value="1"/>
</dbReference>
<dbReference type="AlphaFoldDB" id="A0A2Z2H9W5"/>
<organism evidence="4 5">
    <name type="scientific">Kushneria konosiri</name>
    <dbReference type="NCBI Taxonomy" id="698828"/>
    <lineage>
        <taxon>Bacteria</taxon>
        <taxon>Pseudomonadati</taxon>
        <taxon>Pseudomonadota</taxon>
        <taxon>Gammaproteobacteria</taxon>
        <taxon>Oceanospirillales</taxon>
        <taxon>Halomonadaceae</taxon>
        <taxon>Kushneria</taxon>
    </lineage>
</organism>
<dbReference type="InterPro" id="IPR005224">
    <property type="entry name" value="SfsA"/>
</dbReference>
<feature type="domain" description="Sugar fermentation stimulation protein C-terminal" evidence="2">
    <location>
        <begin position="83"/>
        <end position="220"/>
    </location>
</feature>
<dbReference type="Proteomes" id="UP000250025">
    <property type="component" value="Chromosome"/>
</dbReference>
<evidence type="ECO:0000259" key="3">
    <source>
        <dbReference type="Pfam" id="PF17746"/>
    </source>
</evidence>
<dbReference type="EMBL" id="CP021323">
    <property type="protein sequence ID" value="ARS52120.1"/>
    <property type="molecule type" value="Genomic_DNA"/>
</dbReference>
<reference evidence="4 5" key="1">
    <citation type="journal article" date="2017" name="Int. J. Syst. Evol. Microbiol.">
        <title>Kushneria konosiri sp. nov., isolated from the Korean salt-fermented seafood Daemi-jeot.</title>
        <authorList>
            <person name="Yun J.H."/>
            <person name="Park S.K."/>
            <person name="Lee J.Y."/>
            <person name="Jung M.J."/>
            <person name="Bae J.W."/>
        </authorList>
    </citation>
    <scope>NUCLEOTIDE SEQUENCE [LARGE SCALE GENOMIC DNA]</scope>
    <source>
        <strain evidence="4 5">X49</strain>
    </source>
</reference>
<accession>A0A2Z2H9W5</accession>
<dbReference type="Pfam" id="PF17746">
    <property type="entry name" value="SfsA_N"/>
    <property type="match status" value="1"/>
</dbReference>
<dbReference type="RefSeq" id="WP_086620821.1">
    <property type="nucleotide sequence ID" value="NZ_CP021323.1"/>
</dbReference>
<dbReference type="NCBIfam" id="TIGR00230">
    <property type="entry name" value="sfsA"/>
    <property type="match status" value="1"/>
</dbReference>
<dbReference type="GO" id="GO:0003677">
    <property type="term" value="F:DNA binding"/>
    <property type="evidence" value="ECO:0007669"/>
    <property type="project" value="InterPro"/>
</dbReference>
<dbReference type="InterPro" id="IPR040452">
    <property type="entry name" value="SfsA_C"/>
</dbReference>
<dbReference type="KEGG" id="kus:B9G99_03810"/>
<comment type="similarity">
    <text evidence="1">Belongs to the SfsA family.</text>
</comment>
<dbReference type="Gene3D" id="3.40.1350.60">
    <property type="match status" value="1"/>
</dbReference>
<proteinExistence type="inferred from homology"/>
<dbReference type="PANTHER" id="PTHR30545:SF2">
    <property type="entry name" value="SUGAR FERMENTATION STIMULATION PROTEIN A"/>
    <property type="match status" value="1"/>
</dbReference>
<sequence>MKLPPLWSGVLIARYKRFLADIRLDDGRVITAHCPNTGSMRAVNVPGCRVWVSWHDNPKRRLPWTWELIELPDGAMASVHTGRANALVQEALESGGILPFDRAWGLQREVRVDDSRLDFRLTTEGDESVWLEVKQVTLKEEGRGYFPDSVSARGRRHLETLMALRADGDRAVLVFLVAHSGIDDVRPAAHLDPAYARTFEAACEAGVEVMMLGCEITPEEITACRSRQLQKDQVALSGPSRSRSRR</sequence>
<keyword evidence="5" id="KW-1185">Reference proteome</keyword>